<feature type="domain" description="Helix-turn-helix type 11" evidence="1">
    <location>
        <begin position="6"/>
        <end position="56"/>
    </location>
</feature>
<reference evidence="4 5" key="1">
    <citation type="submission" date="2019-06" db="EMBL/GenBank/DDBJ databases">
        <title>Whole genome sequence for Cellvibrionaceae sp. R142.</title>
        <authorList>
            <person name="Wang G."/>
        </authorList>
    </citation>
    <scope>NUCLEOTIDE SEQUENCE [LARGE SCALE GENOMIC DNA]</scope>
    <source>
        <strain evidence="4 5">R142</strain>
    </source>
</reference>
<evidence type="ECO:0000259" key="3">
    <source>
        <dbReference type="Pfam" id="PF25583"/>
    </source>
</evidence>
<feature type="domain" description="WCX" evidence="3">
    <location>
        <begin position="242"/>
        <end position="316"/>
    </location>
</feature>
<gene>
    <name evidence="4" type="ORF">FKG94_06905</name>
</gene>
<dbReference type="Gene3D" id="1.10.10.10">
    <property type="entry name" value="Winged helix-like DNA-binding domain superfamily/Winged helix DNA-binding domain"/>
    <property type="match status" value="1"/>
</dbReference>
<keyword evidence="5" id="KW-1185">Reference proteome</keyword>
<dbReference type="RefSeq" id="WP_142903481.1">
    <property type="nucleotide sequence ID" value="NZ_ML660090.1"/>
</dbReference>
<evidence type="ECO:0000259" key="1">
    <source>
        <dbReference type="Pfam" id="PF08279"/>
    </source>
</evidence>
<dbReference type="PANTHER" id="PTHR34580:SF3">
    <property type="entry name" value="PROTEIN PAFB"/>
    <property type="match status" value="1"/>
</dbReference>
<dbReference type="OrthoDB" id="9807255at2"/>
<dbReference type="InterPro" id="IPR036388">
    <property type="entry name" value="WH-like_DNA-bd_sf"/>
</dbReference>
<protein>
    <submittedName>
        <fullName evidence="4">WYL domain-containing transcriptional regulator</fullName>
    </submittedName>
</protein>
<organism evidence="4 5">
    <name type="scientific">Exilibacterium tricleocarpae</name>
    <dbReference type="NCBI Taxonomy" id="2591008"/>
    <lineage>
        <taxon>Bacteria</taxon>
        <taxon>Pseudomonadati</taxon>
        <taxon>Pseudomonadota</taxon>
        <taxon>Gammaproteobacteria</taxon>
        <taxon>Cellvibrionales</taxon>
        <taxon>Cellvibrionaceae</taxon>
        <taxon>Exilibacterium</taxon>
    </lineage>
</organism>
<dbReference type="AlphaFoldDB" id="A0A545TZ20"/>
<dbReference type="InterPro" id="IPR026881">
    <property type="entry name" value="WYL_dom"/>
</dbReference>
<dbReference type="Pfam" id="PF08279">
    <property type="entry name" value="HTH_11"/>
    <property type="match status" value="1"/>
</dbReference>
<evidence type="ECO:0000259" key="2">
    <source>
        <dbReference type="Pfam" id="PF13280"/>
    </source>
</evidence>
<dbReference type="PROSITE" id="PS52050">
    <property type="entry name" value="WYL"/>
    <property type="match status" value="1"/>
</dbReference>
<evidence type="ECO:0000313" key="4">
    <source>
        <dbReference type="EMBL" id="TQV82465.1"/>
    </source>
</evidence>
<evidence type="ECO:0000313" key="5">
    <source>
        <dbReference type="Proteomes" id="UP000319732"/>
    </source>
</evidence>
<feature type="domain" description="WYL" evidence="2">
    <location>
        <begin position="144"/>
        <end position="210"/>
    </location>
</feature>
<dbReference type="InterPro" id="IPR013196">
    <property type="entry name" value="HTH_11"/>
</dbReference>
<accession>A0A545TZ20</accession>
<dbReference type="EMBL" id="VHSG01000007">
    <property type="protein sequence ID" value="TQV82465.1"/>
    <property type="molecule type" value="Genomic_DNA"/>
</dbReference>
<sequence>MDKFDRIQQLHRLFKMHQRPVSLSTLAARMECTQRTVKRTIETMQNFLDAPIEYNRAGGGWQYVESPGALFELPGLWLTADELQSLTLLLNVLENLGNGLLNKELGFIDNQISRLLAARGIDPSALMEHIKVLPLGNRQLPGNTFQTVGESLLNRRRINIHYKSFKHQTTRRDISPQTLVYYRENWYLDAWCHLRGGLRTFSIARILRAETLPTATRQIPKQQLEAYFAGSYGIFAGTATDTARLRFFPEIAREIALQQWHPHQIGQWDGEDYLLSIPYSSDKELVQDILRHSPNVYIEAPAKLRQKVQDKLQEALALCLSRREPA</sequence>
<dbReference type="Proteomes" id="UP000319732">
    <property type="component" value="Unassembled WGS sequence"/>
</dbReference>
<dbReference type="Pfam" id="PF13280">
    <property type="entry name" value="WYL"/>
    <property type="match status" value="1"/>
</dbReference>
<dbReference type="InterPro" id="IPR051534">
    <property type="entry name" value="CBASS_pafABC_assoc_protein"/>
</dbReference>
<comment type="caution">
    <text evidence="4">The sequence shown here is derived from an EMBL/GenBank/DDBJ whole genome shotgun (WGS) entry which is preliminary data.</text>
</comment>
<name>A0A545TZ20_9GAMM</name>
<dbReference type="PANTHER" id="PTHR34580">
    <property type="match status" value="1"/>
</dbReference>
<proteinExistence type="predicted"/>
<dbReference type="Pfam" id="PF25583">
    <property type="entry name" value="WCX"/>
    <property type="match status" value="1"/>
</dbReference>
<dbReference type="InterPro" id="IPR057727">
    <property type="entry name" value="WCX_dom"/>
</dbReference>